<dbReference type="Proteomes" id="UP001634007">
    <property type="component" value="Unassembled WGS sequence"/>
</dbReference>
<sequence length="103" mass="11591">MGEEGGFEVIKKAILNLSLCHEEHIGTSYGEGNGRRLTAQHETTNIDIFSRVMLRRIVANRGCSFRVGRNTKRQGKGYLEDVRPVSNMKPYIVTSLHSETTII</sequence>
<evidence type="ECO:0000256" key="1">
    <source>
        <dbReference type="ARBA" id="ARBA00011823"/>
    </source>
</evidence>
<dbReference type="SUPFAM" id="SSF55931">
    <property type="entry name" value="Glutamine synthetase/guanido kinase"/>
    <property type="match status" value="1"/>
</dbReference>
<name>A0ABD3LBS4_EUCGL</name>
<comment type="caution">
    <text evidence="3">The sequence shown here is derived from an EMBL/GenBank/DDBJ whole genome shotgun (WGS) entry which is preliminary data.</text>
</comment>
<protein>
    <recommendedName>
        <fullName evidence="2">Glutamate--ammonia ligase</fullName>
    </recommendedName>
</protein>
<proteinExistence type="predicted"/>
<dbReference type="InterPro" id="IPR050292">
    <property type="entry name" value="Glutamine_Synthetase"/>
</dbReference>
<dbReference type="PANTHER" id="PTHR20852:SF118">
    <property type="entry name" value="GLUTAMINE SYNTHETASE, CHLOROPLASTIC_MITOCHONDRIAL"/>
    <property type="match status" value="1"/>
</dbReference>
<reference evidence="3 4" key="1">
    <citation type="submission" date="2024-11" db="EMBL/GenBank/DDBJ databases">
        <title>Chromosome-level genome assembly of Eucalyptus globulus Labill. provides insights into its genome evolution.</title>
        <authorList>
            <person name="Li X."/>
        </authorList>
    </citation>
    <scope>NUCLEOTIDE SEQUENCE [LARGE SCALE GENOMIC DNA]</scope>
    <source>
        <strain evidence="3">CL2024</strain>
        <tissue evidence="3">Fresh tender leaves</tissue>
    </source>
</reference>
<evidence type="ECO:0000313" key="4">
    <source>
        <dbReference type="Proteomes" id="UP001634007"/>
    </source>
</evidence>
<comment type="subunit">
    <text evidence="1">Homooctamer.</text>
</comment>
<gene>
    <name evidence="3" type="ORF">ACJRO7_010368</name>
</gene>
<dbReference type="PANTHER" id="PTHR20852">
    <property type="entry name" value="GLUTAMINE SYNTHETASE"/>
    <property type="match status" value="1"/>
</dbReference>
<dbReference type="EMBL" id="JBJKBG010000002">
    <property type="protein sequence ID" value="KAL3749255.1"/>
    <property type="molecule type" value="Genomic_DNA"/>
</dbReference>
<keyword evidence="4" id="KW-1185">Reference proteome</keyword>
<evidence type="ECO:0000313" key="3">
    <source>
        <dbReference type="EMBL" id="KAL3749255.1"/>
    </source>
</evidence>
<dbReference type="InterPro" id="IPR014746">
    <property type="entry name" value="Gln_synth/guanido_kin_cat_dom"/>
</dbReference>
<dbReference type="AlphaFoldDB" id="A0ABD3LBS4"/>
<accession>A0ABD3LBS4</accession>
<dbReference type="GO" id="GO:0043436">
    <property type="term" value="P:oxoacid metabolic process"/>
    <property type="evidence" value="ECO:0007669"/>
    <property type="project" value="UniProtKB-ARBA"/>
</dbReference>
<dbReference type="Gene3D" id="3.30.590.10">
    <property type="entry name" value="Glutamine synthetase/guanido kinase, catalytic domain"/>
    <property type="match status" value="1"/>
</dbReference>
<evidence type="ECO:0000256" key="2">
    <source>
        <dbReference type="ARBA" id="ARBA00030668"/>
    </source>
</evidence>
<organism evidence="3 4">
    <name type="scientific">Eucalyptus globulus</name>
    <name type="common">Tasmanian blue gum</name>
    <dbReference type="NCBI Taxonomy" id="34317"/>
    <lineage>
        <taxon>Eukaryota</taxon>
        <taxon>Viridiplantae</taxon>
        <taxon>Streptophyta</taxon>
        <taxon>Embryophyta</taxon>
        <taxon>Tracheophyta</taxon>
        <taxon>Spermatophyta</taxon>
        <taxon>Magnoliopsida</taxon>
        <taxon>eudicotyledons</taxon>
        <taxon>Gunneridae</taxon>
        <taxon>Pentapetalae</taxon>
        <taxon>rosids</taxon>
        <taxon>malvids</taxon>
        <taxon>Myrtales</taxon>
        <taxon>Myrtaceae</taxon>
        <taxon>Myrtoideae</taxon>
        <taxon>Eucalypteae</taxon>
        <taxon>Eucalyptus</taxon>
    </lineage>
</organism>